<gene>
    <name evidence="2" type="ORF">PTTG_29853</name>
</gene>
<feature type="compositionally biased region" description="Polar residues" evidence="1">
    <location>
        <begin position="151"/>
        <end position="161"/>
    </location>
</feature>
<reference evidence="3 4" key="3">
    <citation type="journal article" date="2017" name="G3 (Bethesda)">
        <title>Comparative analysis highlights variable genome content of wheat rusts and divergence of the mating loci.</title>
        <authorList>
            <person name="Cuomo C.A."/>
            <person name="Bakkeren G."/>
            <person name="Khalil H.B."/>
            <person name="Panwar V."/>
            <person name="Joly D."/>
            <person name="Linning R."/>
            <person name="Sakthikumar S."/>
            <person name="Song X."/>
            <person name="Adiconis X."/>
            <person name="Fan L."/>
            <person name="Goldberg J.M."/>
            <person name="Levin J.Z."/>
            <person name="Young S."/>
            <person name="Zeng Q."/>
            <person name="Anikster Y."/>
            <person name="Bruce M."/>
            <person name="Wang M."/>
            <person name="Yin C."/>
            <person name="McCallum B."/>
            <person name="Szabo L.J."/>
            <person name="Hulbert S."/>
            <person name="Chen X."/>
            <person name="Fellers J.P."/>
        </authorList>
    </citation>
    <scope>NUCLEOTIDE SEQUENCE</scope>
    <source>
        <strain evidence="3">isolate 1-1 / race 1 (BBBD)</strain>
        <strain evidence="4">Isolate 1-1 / race 1 (BBBD)</strain>
    </source>
</reference>
<sequence length="448" mass="52345">MPQLLDQFLNQVRDCAKESPSGNTNELEKLRKLIEEKLEGVQGKLEGVQDLILVHEAQCHSNMDTLGKNLDDMEDKMHHKLSSLENKMSDLQANGHNRFEQSMRRFSDISSVVHQTNTKLESFIAPANRDCPPHLNYNNLLLNVQSESHHNQSNQRNPSQYDSHKPPHSMDNTPLSDPHQSARANSSKSASNDNNLITNDEFPYIDHGSIDSDMRKDLWKSIPKNSDWEKFSGELPYNHELWIKNTDIFVRDYLMLDSMIISRLTILLTDTARNWYLGLRDKYGNKSWAWWKNAIRNKFGTENWKWRMQEEFENDHFDYDGRKVHNWFGTQRERLRAYQPELSDYLICEKILKQCPGNLEHAVKSRYKKDATELNFEDMVIIVEEVIDRVMKSNKPVANDYTNPIRNNWKNTSAVTFLENVPEQELNVKPKQRHISPRLGIISAEPLK</sequence>
<evidence type="ECO:0000313" key="2">
    <source>
        <dbReference type="EMBL" id="OAV86533.1"/>
    </source>
</evidence>
<proteinExistence type="predicted"/>
<evidence type="ECO:0000313" key="4">
    <source>
        <dbReference type="Proteomes" id="UP000005240"/>
    </source>
</evidence>
<feature type="compositionally biased region" description="Low complexity" evidence="1">
    <location>
        <begin position="181"/>
        <end position="195"/>
    </location>
</feature>
<dbReference type="EMBL" id="ADAS02001037">
    <property type="protein sequence ID" value="OAV86533.1"/>
    <property type="molecule type" value="Genomic_DNA"/>
</dbReference>
<accession>A0A180G3X9</accession>
<feature type="compositionally biased region" description="Polar residues" evidence="1">
    <location>
        <begin position="170"/>
        <end position="179"/>
    </location>
</feature>
<dbReference type="EnsemblFungi" id="PTTG_29853-t43_1">
    <property type="protein sequence ID" value="PTTG_29853-t43_1-p1"/>
    <property type="gene ID" value="PTTG_29853"/>
</dbReference>
<dbReference type="AlphaFoldDB" id="A0A180G3X9"/>
<reference evidence="3" key="4">
    <citation type="submission" date="2025-05" db="UniProtKB">
        <authorList>
            <consortium name="EnsemblFungi"/>
        </authorList>
    </citation>
    <scope>IDENTIFICATION</scope>
    <source>
        <strain evidence="3">isolate 1-1 / race 1 (BBBD)</strain>
    </source>
</reference>
<name>A0A180G3X9_PUCT1</name>
<feature type="region of interest" description="Disordered" evidence="1">
    <location>
        <begin position="147"/>
        <end position="195"/>
    </location>
</feature>
<dbReference type="OrthoDB" id="2506710at2759"/>
<dbReference type="VEuPathDB" id="FungiDB:PTTG_29853"/>
<evidence type="ECO:0000256" key="1">
    <source>
        <dbReference type="SAM" id="MobiDB-lite"/>
    </source>
</evidence>
<reference evidence="2" key="1">
    <citation type="submission" date="2009-11" db="EMBL/GenBank/DDBJ databases">
        <authorList>
            <consortium name="The Broad Institute Genome Sequencing Platform"/>
            <person name="Ward D."/>
            <person name="Feldgarden M."/>
            <person name="Earl A."/>
            <person name="Young S.K."/>
            <person name="Zeng Q."/>
            <person name="Koehrsen M."/>
            <person name="Alvarado L."/>
            <person name="Berlin A."/>
            <person name="Bochicchio J."/>
            <person name="Borenstein D."/>
            <person name="Chapman S.B."/>
            <person name="Chen Z."/>
            <person name="Engels R."/>
            <person name="Freedman E."/>
            <person name="Gellesch M."/>
            <person name="Goldberg J."/>
            <person name="Griggs A."/>
            <person name="Gujja S."/>
            <person name="Heilman E."/>
            <person name="Heiman D."/>
            <person name="Hepburn T."/>
            <person name="Howarth C."/>
            <person name="Jen D."/>
            <person name="Larson L."/>
            <person name="Lewis B."/>
            <person name="Mehta T."/>
            <person name="Park D."/>
            <person name="Pearson M."/>
            <person name="Roberts A."/>
            <person name="Saif S."/>
            <person name="Shea T."/>
            <person name="Shenoy N."/>
            <person name="Sisk P."/>
            <person name="Stolte C."/>
            <person name="Sykes S."/>
            <person name="Thomson T."/>
            <person name="Walk T."/>
            <person name="White J."/>
            <person name="Yandava C."/>
            <person name="Izard J."/>
            <person name="Baranova O.V."/>
            <person name="Blanton J.M."/>
            <person name="Tanner A.C."/>
            <person name="Dewhirst F.E."/>
            <person name="Haas B."/>
            <person name="Nusbaum C."/>
            <person name="Birren B."/>
        </authorList>
    </citation>
    <scope>NUCLEOTIDE SEQUENCE [LARGE SCALE GENOMIC DNA]</scope>
    <source>
        <strain evidence="2">1-1 BBBD Race 1</strain>
    </source>
</reference>
<evidence type="ECO:0008006" key="5">
    <source>
        <dbReference type="Google" id="ProtNLM"/>
    </source>
</evidence>
<reference evidence="2" key="2">
    <citation type="submission" date="2016-05" db="EMBL/GenBank/DDBJ databases">
        <title>Comparative analysis highlights variable genome content of wheat rusts and divergence of the mating loci.</title>
        <authorList>
            <person name="Cuomo C.A."/>
            <person name="Bakkeren G."/>
            <person name="Szabo L."/>
            <person name="Khalil H."/>
            <person name="Joly D."/>
            <person name="Goldberg J."/>
            <person name="Young S."/>
            <person name="Zeng Q."/>
            <person name="Fellers J."/>
        </authorList>
    </citation>
    <scope>NUCLEOTIDE SEQUENCE [LARGE SCALE GENOMIC DNA]</scope>
    <source>
        <strain evidence="2">1-1 BBBD Race 1</strain>
    </source>
</reference>
<evidence type="ECO:0000313" key="3">
    <source>
        <dbReference type="EnsemblFungi" id="PTTG_29853-t43_1-p1"/>
    </source>
</evidence>
<organism evidence="2">
    <name type="scientific">Puccinia triticina (isolate 1-1 / race 1 (BBBD))</name>
    <name type="common">Brown leaf rust fungus</name>
    <dbReference type="NCBI Taxonomy" id="630390"/>
    <lineage>
        <taxon>Eukaryota</taxon>
        <taxon>Fungi</taxon>
        <taxon>Dikarya</taxon>
        <taxon>Basidiomycota</taxon>
        <taxon>Pucciniomycotina</taxon>
        <taxon>Pucciniomycetes</taxon>
        <taxon>Pucciniales</taxon>
        <taxon>Pucciniaceae</taxon>
        <taxon>Puccinia</taxon>
    </lineage>
</organism>
<dbReference type="Proteomes" id="UP000005240">
    <property type="component" value="Unassembled WGS sequence"/>
</dbReference>
<protein>
    <recommendedName>
        <fullName evidence="5">Retrotransposon gag domain-containing protein</fullName>
    </recommendedName>
</protein>
<keyword evidence="4" id="KW-1185">Reference proteome</keyword>